<evidence type="ECO:0000256" key="1">
    <source>
        <dbReference type="ARBA" id="ARBA00010333"/>
    </source>
</evidence>
<dbReference type="InterPro" id="IPR051455">
    <property type="entry name" value="Bact_solute-bind_prot3"/>
</dbReference>
<dbReference type="Pfam" id="PF00497">
    <property type="entry name" value="SBP_bac_3"/>
    <property type="match status" value="1"/>
</dbReference>
<accession>A0A7W9GTQ0</accession>
<dbReference type="GO" id="GO:0006865">
    <property type="term" value="P:amino acid transport"/>
    <property type="evidence" value="ECO:0007669"/>
    <property type="project" value="TreeGrafter"/>
</dbReference>
<evidence type="ECO:0000256" key="5">
    <source>
        <dbReference type="SAM" id="SignalP"/>
    </source>
</evidence>
<dbReference type="SMART" id="SM00062">
    <property type="entry name" value="PBPb"/>
    <property type="match status" value="1"/>
</dbReference>
<comment type="caution">
    <text evidence="7">The sequence shown here is derived from an EMBL/GenBank/DDBJ whole genome shotgun (WGS) entry which is preliminary data.</text>
</comment>
<dbReference type="AlphaFoldDB" id="A0A7W9GTQ0"/>
<dbReference type="GO" id="GO:0005576">
    <property type="term" value="C:extracellular region"/>
    <property type="evidence" value="ECO:0007669"/>
    <property type="project" value="TreeGrafter"/>
</dbReference>
<comment type="similarity">
    <text evidence="1">Belongs to the bacterial solute-binding protein 3 family.</text>
</comment>
<dbReference type="PANTHER" id="PTHR30085">
    <property type="entry name" value="AMINO ACID ABC TRANSPORTER PERMEASE"/>
    <property type="match status" value="1"/>
</dbReference>
<evidence type="ECO:0000259" key="6">
    <source>
        <dbReference type="SMART" id="SM00062"/>
    </source>
</evidence>
<name>A0A7W9GTQ0_9ACTN</name>
<keyword evidence="8" id="KW-1185">Reference proteome</keyword>
<evidence type="ECO:0000256" key="4">
    <source>
        <dbReference type="SAM" id="MobiDB-lite"/>
    </source>
</evidence>
<dbReference type="EMBL" id="JACHMM010000001">
    <property type="protein sequence ID" value="MBB5789787.1"/>
    <property type="molecule type" value="Genomic_DNA"/>
</dbReference>
<keyword evidence="2" id="KW-0813">Transport</keyword>
<evidence type="ECO:0000256" key="3">
    <source>
        <dbReference type="ARBA" id="ARBA00022729"/>
    </source>
</evidence>
<dbReference type="PROSITE" id="PS51257">
    <property type="entry name" value="PROKAR_LIPOPROTEIN"/>
    <property type="match status" value="1"/>
</dbReference>
<dbReference type="CDD" id="cd13690">
    <property type="entry name" value="PBP2_GluB"/>
    <property type="match status" value="1"/>
</dbReference>
<protein>
    <submittedName>
        <fullName evidence="7">Glutamate transport system substrate-binding protein</fullName>
    </submittedName>
</protein>
<dbReference type="PANTHER" id="PTHR30085:SF6">
    <property type="entry name" value="ABC TRANSPORTER GLUTAMINE-BINDING PROTEIN GLNH"/>
    <property type="match status" value="1"/>
</dbReference>
<keyword evidence="3 5" id="KW-0732">Signal</keyword>
<gene>
    <name evidence="7" type="ORF">HD601_004362</name>
</gene>
<feature type="chain" id="PRO_5031184772" evidence="5">
    <location>
        <begin position="26"/>
        <end position="299"/>
    </location>
</feature>
<feature type="domain" description="Solute-binding protein family 3/N-terminal" evidence="6">
    <location>
        <begin position="64"/>
        <end position="287"/>
    </location>
</feature>
<dbReference type="SUPFAM" id="SSF53850">
    <property type="entry name" value="Periplasmic binding protein-like II"/>
    <property type="match status" value="1"/>
</dbReference>
<feature type="signal peptide" evidence="5">
    <location>
        <begin position="1"/>
        <end position="25"/>
    </location>
</feature>
<feature type="region of interest" description="Disordered" evidence="4">
    <location>
        <begin position="31"/>
        <end position="51"/>
    </location>
</feature>
<dbReference type="GO" id="GO:0030288">
    <property type="term" value="C:outer membrane-bounded periplasmic space"/>
    <property type="evidence" value="ECO:0007669"/>
    <property type="project" value="TreeGrafter"/>
</dbReference>
<proteinExistence type="inferred from homology"/>
<evidence type="ECO:0000256" key="2">
    <source>
        <dbReference type="ARBA" id="ARBA00022448"/>
    </source>
</evidence>
<dbReference type="InterPro" id="IPR001638">
    <property type="entry name" value="Solute-binding_3/MltF_N"/>
</dbReference>
<organism evidence="7 8">
    <name type="scientific">Jiangella mangrovi</name>
    <dbReference type="NCBI Taxonomy" id="1524084"/>
    <lineage>
        <taxon>Bacteria</taxon>
        <taxon>Bacillati</taxon>
        <taxon>Actinomycetota</taxon>
        <taxon>Actinomycetes</taxon>
        <taxon>Jiangellales</taxon>
        <taxon>Jiangellaceae</taxon>
        <taxon>Jiangella</taxon>
    </lineage>
</organism>
<evidence type="ECO:0000313" key="8">
    <source>
        <dbReference type="Proteomes" id="UP000542813"/>
    </source>
</evidence>
<sequence>MRTRSTLRRYSALAATALTATLVLAACGDDDGGDDGGDSGSEPTAEAGDFPEGSTMAELAEAGSITVGTKFDQPLFGLVGPDGTPVGFDVEIAKIIAGELGISEDNIEWVETVSANREPFIEDGQVDIVVATYTINDERKQLVDFAGPYFIAGQTIMVLEDNSDINGPDDLAGRRVCSVEGSTPAENIRTNYPEAELFPTGAYSDCLEPLRNGQVDAVTTDNVILSGFVDQNPGEFKLVGDPFTEEPYGIGLTHGDTEFRNWINDVLEESFEDGRWAEAWEETAGAVLETPEPPQVDRY</sequence>
<dbReference type="Gene3D" id="3.40.190.10">
    <property type="entry name" value="Periplasmic binding protein-like II"/>
    <property type="match status" value="2"/>
</dbReference>
<dbReference type="Proteomes" id="UP000542813">
    <property type="component" value="Unassembled WGS sequence"/>
</dbReference>
<evidence type="ECO:0000313" key="7">
    <source>
        <dbReference type="EMBL" id="MBB5789787.1"/>
    </source>
</evidence>
<dbReference type="RefSeq" id="WP_184825387.1">
    <property type="nucleotide sequence ID" value="NZ_JACHMM010000001.1"/>
</dbReference>
<reference evidence="7 8" key="1">
    <citation type="submission" date="2020-08" db="EMBL/GenBank/DDBJ databases">
        <title>Sequencing the genomes of 1000 actinobacteria strains.</title>
        <authorList>
            <person name="Klenk H.-P."/>
        </authorList>
    </citation>
    <scope>NUCLEOTIDE SEQUENCE [LARGE SCALE GENOMIC DNA]</scope>
    <source>
        <strain evidence="7 8">DSM 102122</strain>
    </source>
</reference>